<proteinExistence type="predicted"/>
<dbReference type="AlphaFoldDB" id="A0A6C0I0T7"/>
<protein>
    <submittedName>
        <fullName evidence="1">Uncharacterized protein</fullName>
    </submittedName>
</protein>
<reference evidence="1" key="1">
    <citation type="journal article" date="2020" name="Nature">
        <title>Giant virus diversity and host interactions through global metagenomics.</title>
        <authorList>
            <person name="Schulz F."/>
            <person name="Roux S."/>
            <person name="Paez-Espino D."/>
            <person name="Jungbluth S."/>
            <person name="Walsh D.A."/>
            <person name="Denef V.J."/>
            <person name="McMahon K.D."/>
            <person name="Konstantinidis K.T."/>
            <person name="Eloe-Fadrosh E.A."/>
            <person name="Kyrpides N.C."/>
            <person name="Woyke T."/>
        </authorList>
    </citation>
    <scope>NUCLEOTIDE SEQUENCE</scope>
    <source>
        <strain evidence="1">GVMAG-M-3300023184-186</strain>
    </source>
</reference>
<sequence>MLLFLYITIFFFINCIMCYSCYINKLAPINKIIDCKKIYNIFNTFSIIEEDLVYSNANNLVYSNANNLVYSNANNLVYSNTNDLVYSNANNLLHTFAIFDEHFKYSNEGIAQLLELSSKYNSNFCIIHNQCNLYDNFRLKIDYTLLYMEKLYNCKIDTNRILDNDYITYGKFPYYCSLYQNGIYTKIKINNY</sequence>
<name>A0A6C0I0T7_9ZZZZ</name>
<accession>A0A6C0I0T7</accession>
<dbReference type="EMBL" id="MN740067">
    <property type="protein sequence ID" value="QHT86389.1"/>
    <property type="molecule type" value="Genomic_DNA"/>
</dbReference>
<evidence type="ECO:0000313" key="1">
    <source>
        <dbReference type="EMBL" id="QHT86389.1"/>
    </source>
</evidence>
<organism evidence="1">
    <name type="scientific">viral metagenome</name>
    <dbReference type="NCBI Taxonomy" id="1070528"/>
    <lineage>
        <taxon>unclassified sequences</taxon>
        <taxon>metagenomes</taxon>
        <taxon>organismal metagenomes</taxon>
    </lineage>
</organism>